<dbReference type="InterPro" id="IPR013830">
    <property type="entry name" value="SGNH_hydro"/>
</dbReference>
<dbReference type="InterPro" id="IPR036514">
    <property type="entry name" value="SGNH_hydro_sf"/>
</dbReference>
<dbReference type="Proteomes" id="UP001301544">
    <property type="component" value="Segment"/>
</dbReference>
<proteinExistence type="predicted"/>
<name>A0AA96TCX3_9CAUD</name>
<reference evidence="6 7" key="1">
    <citation type="submission" date="2023-09" db="EMBL/GenBank/DDBJ databases">
        <title>A novel Klebsiella quasipneumoniae phage indicates co-existence of ecological risk and microbial resource in karst system.</title>
        <authorList>
            <person name="Liu Y."/>
        </authorList>
    </citation>
    <scope>NUCLEOTIDE SEQUENCE [LARGE SCALE GENOMIC DNA]</scope>
</reference>
<evidence type="ECO:0000313" key="7">
    <source>
        <dbReference type="Proteomes" id="UP001301544"/>
    </source>
</evidence>
<keyword evidence="7" id="KW-1185">Reference proteome</keyword>
<sequence>MSYTFTVDIGDGSKTIFPFSFAGQDEGYLSVSNIQVFVAGTSVPFTIPTNDPNKVYLTSAPPVGAEVLIRRIMPKDVPYSDFARGNPFSQDTLNDTNLQMLYVIQEILDGFLPDGFYLKGDLNMGGHKVTNMAPGSQDGDATNWEQLQEQVERNDEQDQRLEAIESSLVANVGIRTVPYYYIATGGEIRWQLPLPFQSALLFINGVFQNQNLGAFSISTNGFNFAEPLVKGDEVYALLGSGAAAADDYVTLTQLSQTNPPGGNIPKSWTGRGLDDAMRSASGSSQGLFPLFMDKLIKYRHGVSGYPSVYRVFGFGSSVGDGATLPDPSTQAPVIKFFDYLNLAINKGNIYPLQVTNKSVGGSTINDFLNIQWPSVVASGIYPDLVMFAYGMNDFPTANYNAGQTFGTNGFEERLRKAIQLVKDAGADVVLTTSPHPFIANYSWSMPPGVSQTWPTAVAAPVSDSQIIPPVAQSNATINWRGTNIDVGVRFLRGNDAIRRVAVEMGCLLVDVEKYWFDAMVNYGEAALFNAGQIVHPNLLGHQKSYWLAFEELFKNMEINGWVSPDSSYHRTLDVGGNSLASNPKTADIDLMANGIRIHAFINRDKNGRALVTVEQDGSRIDTSYTNPDPTTGNPGYSLDWKTYHSRFKGLFSTGEVQSIPIKNRQSYKIFIDAWTSAQTSWVQITELYVANREGTVTFSIVNELDNTPSPNRRLYSIASASNAINITALVNLTSLKVRVEGFDS</sequence>
<evidence type="ECO:0000313" key="6">
    <source>
        <dbReference type="EMBL" id="WNV46848.1"/>
    </source>
</evidence>
<evidence type="ECO:0000256" key="3">
    <source>
        <dbReference type="ARBA" id="ARBA00022844"/>
    </source>
</evidence>
<dbReference type="InterPro" id="IPR005604">
    <property type="entry name" value="Phage_T7_tail_fibre-like_N"/>
</dbReference>
<feature type="domain" description="Bacteriophage T7 tail fibre protein-like N-terminal" evidence="4">
    <location>
        <begin position="3"/>
        <end position="110"/>
    </location>
</feature>
<keyword evidence="3" id="KW-0946">Virion</keyword>
<organism evidence="6 7">
    <name type="scientific">Klebsiella phage KL01</name>
    <dbReference type="NCBI Taxonomy" id="3077152"/>
    <lineage>
        <taxon>Viruses</taxon>
        <taxon>Duplodnaviria</taxon>
        <taxon>Heunggongvirae</taxon>
        <taxon>Uroviricota</taxon>
        <taxon>Caudoviricetes</taxon>
        <taxon>Autographivirales</taxon>
        <taxon>Autographivirales incertae sedis</taxon>
        <taxon>Reminisvirus</taxon>
        <taxon>Reminisvirus KL01</taxon>
    </lineage>
</organism>
<dbReference type="GO" id="GO:0098015">
    <property type="term" value="C:virus tail"/>
    <property type="evidence" value="ECO:0007669"/>
    <property type="project" value="UniProtKB-KW"/>
</dbReference>
<evidence type="ECO:0000259" key="4">
    <source>
        <dbReference type="Pfam" id="PF03906"/>
    </source>
</evidence>
<evidence type="ECO:0000259" key="5">
    <source>
        <dbReference type="Pfam" id="PF13472"/>
    </source>
</evidence>
<protein>
    <submittedName>
        <fullName evidence="6">Tail fibers protein</fullName>
    </submittedName>
</protein>
<keyword evidence="2" id="KW-1227">Viral tail protein</keyword>
<feature type="domain" description="SGNH hydrolase-type esterase" evidence="5">
    <location>
        <begin position="347"/>
        <end position="542"/>
    </location>
</feature>
<dbReference type="Pfam" id="PF03906">
    <property type="entry name" value="Phage_T7_tail"/>
    <property type="match status" value="1"/>
</dbReference>
<dbReference type="SUPFAM" id="SSF52266">
    <property type="entry name" value="SGNH hydrolase"/>
    <property type="match status" value="1"/>
</dbReference>
<dbReference type="Pfam" id="PF13472">
    <property type="entry name" value="Lipase_GDSL_2"/>
    <property type="match status" value="1"/>
</dbReference>
<comment type="subcellular location">
    <subcellularLocation>
        <location evidence="1">Virion</location>
    </subcellularLocation>
</comment>
<evidence type="ECO:0000256" key="1">
    <source>
        <dbReference type="ARBA" id="ARBA00004328"/>
    </source>
</evidence>
<evidence type="ECO:0000256" key="2">
    <source>
        <dbReference type="ARBA" id="ARBA00022732"/>
    </source>
</evidence>
<dbReference type="CDD" id="cd00229">
    <property type="entry name" value="SGNH_hydrolase"/>
    <property type="match status" value="1"/>
</dbReference>
<accession>A0AA96TCX3</accession>
<dbReference type="EMBL" id="OR591532">
    <property type="protein sequence ID" value="WNV46848.1"/>
    <property type="molecule type" value="Genomic_DNA"/>
</dbReference>
<dbReference type="Gene3D" id="3.40.50.1110">
    <property type="entry name" value="SGNH hydrolase"/>
    <property type="match status" value="1"/>
</dbReference>